<dbReference type="SUPFAM" id="SSF53448">
    <property type="entry name" value="Nucleotide-diphospho-sugar transferases"/>
    <property type="match status" value="1"/>
</dbReference>
<evidence type="ECO:0008006" key="3">
    <source>
        <dbReference type="Google" id="ProtNLM"/>
    </source>
</evidence>
<name>A0ABD3MSC3_9STRA</name>
<reference evidence="1 2" key="1">
    <citation type="submission" date="2024-10" db="EMBL/GenBank/DDBJ databases">
        <title>Updated reference genomes for cyclostephanoid diatoms.</title>
        <authorList>
            <person name="Roberts W.R."/>
            <person name="Alverson A.J."/>
        </authorList>
    </citation>
    <scope>NUCLEOTIDE SEQUENCE [LARGE SCALE GENOMIC DNA]</scope>
    <source>
        <strain evidence="1 2">AJA010-31</strain>
    </source>
</reference>
<dbReference type="PANTHER" id="PTHR11183">
    <property type="entry name" value="GLYCOGENIN SUBFAMILY MEMBER"/>
    <property type="match status" value="1"/>
</dbReference>
<sequence>MSLEKPSTSGEGNSQPSRRGIVLVLVLLLLLILLREDFLVASRFDYSSALTSSMYSEVVSARPKLAVAHYVESMDQLYGVYSIHRQMMKNNMTLTYMEDGIRVDGGVSHVVITPPTMEKNHTEVLQQWLGPENIRVVDQDPLRSKLVDSGMWAQTFSKLFVWNLTEFDKILLMDTDILVRTNLMHWFEYPTPCGAQQKGDVAWNSGAMVIKPSSRIFDLMMEQLPRVKRYGVSHEPDVDPLNAGYSDQDFITAFFLNETKDDVKRRCVFPAEASILSSNFGDGRWAYYDKWRLYIYQTVHFTVHKPWRAFAEGNALVCSMLKEWYDSIDGIEKYYDLIPPVNDYSSHCG</sequence>
<comment type="caution">
    <text evidence="1">The sequence shown here is derived from an EMBL/GenBank/DDBJ whole genome shotgun (WGS) entry which is preliminary data.</text>
</comment>
<dbReference type="AlphaFoldDB" id="A0ABD3MSC3"/>
<keyword evidence="2" id="KW-1185">Reference proteome</keyword>
<evidence type="ECO:0000313" key="2">
    <source>
        <dbReference type="Proteomes" id="UP001530400"/>
    </source>
</evidence>
<organism evidence="1 2">
    <name type="scientific">Cyclotella atomus</name>
    <dbReference type="NCBI Taxonomy" id="382360"/>
    <lineage>
        <taxon>Eukaryota</taxon>
        <taxon>Sar</taxon>
        <taxon>Stramenopiles</taxon>
        <taxon>Ochrophyta</taxon>
        <taxon>Bacillariophyta</taxon>
        <taxon>Coscinodiscophyceae</taxon>
        <taxon>Thalassiosirophycidae</taxon>
        <taxon>Stephanodiscales</taxon>
        <taxon>Stephanodiscaceae</taxon>
        <taxon>Cyclotella</taxon>
    </lineage>
</organism>
<gene>
    <name evidence="1" type="ORF">ACHAWO_012431</name>
</gene>
<dbReference type="Gene3D" id="3.90.550.10">
    <property type="entry name" value="Spore Coat Polysaccharide Biosynthesis Protein SpsA, Chain A"/>
    <property type="match status" value="1"/>
</dbReference>
<dbReference type="InterPro" id="IPR050587">
    <property type="entry name" value="GNT1/Glycosyltrans_8"/>
</dbReference>
<dbReference type="EMBL" id="JALLPJ020001387">
    <property type="protein sequence ID" value="KAL3766352.1"/>
    <property type="molecule type" value="Genomic_DNA"/>
</dbReference>
<evidence type="ECO:0000313" key="1">
    <source>
        <dbReference type="EMBL" id="KAL3766352.1"/>
    </source>
</evidence>
<accession>A0ABD3MSC3</accession>
<dbReference type="Proteomes" id="UP001530400">
    <property type="component" value="Unassembled WGS sequence"/>
</dbReference>
<dbReference type="InterPro" id="IPR029044">
    <property type="entry name" value="Nucleotide-diphossugar_trans"/>
</dbReference>
<protein>
    <recommendedName>
        <fullName evidence="3">Hexosyltransferase</fullName>
    </recommendedName>
</protein>
<proteinExistence type="predicted"/>